<keyword evidence="2" id="KW-1185">Reference proteome</keyword>
<organism evidence="1 2">
    <name type="scientific">Pendulispora brunnea</name>
    <dbReference type="NCBI Taxonomy" id="2905690"/>
    <lineage>
        <taxon>Bacteria</taxon>
        <taxon>Pseudomonadati</taxon>
        <taxon>Myxococcota</taxon>
        <taxon>Myxococcia</taxon>
        <taxon>Myxococcales</taxon>
        <taxon>Sorangiineae</taxon>
        <taxon>Pendulisporaceae</taxon>
        <taxon>Pendulispora</taxon>
    </lineage>
</organism>
<dbReference type="EMBL" id="CP089982">
    <property type="protein sequence ID" value="WXA93601.1"/>
    <property type="molecule type" value="Genomic_DNA"/>
</dbReference>
<dbReference type="RefSeq" id="WP_394844201.1">
    <property type="nucleotide sequence ID" value="NZ_CP089982.1"/>
</dbReference>
<evidence type="ECO:0000313" key="1">
    <source>
        <dbReference type="EMBL" id="WXA93601.1"/>
    </source>
</evidence>
<name>A0ABZ2K4H9_9BACT</name>
<proteinExistence type="predicted"/>
<gene>
    <name evidence="1" type="ORF">LZC95_45005</name>
</gene>
<dbReference type="Proteomes" id="UP001379533">
    <property type="component" value="Chromosome"/>
</dbReference>
<sequence length="72" mass="7721">MSPQSSLSHRMVQVVRVAAPPLHFHLRRFAGAWSLSEESGSFGGLFTSVDAALAFAHDESRHAPGSSTVIDD</sequence>
<evidence type="ECO:0000313" key="2">
    <source>
        <dbReference type="Proteomes" id="UP001379533"/>
    </source>
</evidence>
<protein>
    <submittedName>
        <fullName evidence="1">Uncharacterized protein</fullName>
    </submittedName>
</protein>
<reference evidence="1 2" key="1">
    <citation type="submission" date="2021-12" db="EMBL/GenBank/DDBJ databases">
        <title>Discovery of the Pendulisporaceae a myxobacterial family with distinct sporulation behavior and unique specialized metabolism.</title>
        <authorList>
            <person name="Garcia R."/>
            <person name="Popoff A."/>
            <person name="Bader C.D."/>
            <person name="Loehr J."/>
            <person name="Walesch S."/>
            <person name="Walt C."/>
            <person name="Boldt J."/>
            <person name="Bunk B."/>
            <person name="Haeckl F.J.F.P.J."/>
            <person name="Gunesch A.P."/>
            <person name="Birkelbach J."/>
            <person name="Nuebel U."/>
            <person name="Pietschmann T."/>
            <person name="Bach T."/>
            <person name="Mueller R."/>
        </authorList>
    </citation>
    <scope>NUCLEOTIDE SEQUENCE [LARGE SCALE GENOMIC DNA]</scope>
    <source>
        <strain evidence="1 2">MSr12523</strain>
    </source>
</reference>
<accession>A0ABZ2K4H9</accession>